<dbReference type="Gene3D" id="3.40.50.1820">
    <property type="entry name" value="alpha/beta hydrolase"/>
    <property type="match status" value="1"/>
</dbReference>
<dbReference type="OrthoDB" id="1438136at2"/>
<dbReference type="InterPro" id="IPR029058">
    <property type="entry name" value="AB_hydrolase_fold"/>
</dbReference>
<evidence type="ECO:0000313" key="1">
    <source>
        <dbReference type="EMBL" id="TQD36260.1"/>
    </source>
</evidence>
<proteinExistence type="predicted"/>
<dbReference type="Pfam" id="PF05728">
    <property type="entry name" value="UPF0227"/>
    <property type="match status" value="1"/>
</dbReference>
<protein>
    <recommendedName>
        <fullName evidence="3">Alpha/beta hydrolase</fullName>
    </recommendedName>
</protein>
<keyword evidence="2" id="KW-1185">Reference proteome</keyword>
<sequence>MNILYLHGLGSSLKPEKREILEKHGKVYGPDINYEQRKDTIDWLYESYKEHEIDVVIGSSMGGFTGYYLSRLLQSPALLFNPALAERKVKQEIPENAPPHQSLLQIILGAQDTTVNPKATLEFIANHFPKTQDYQISIKKDLEHQIPVAVFKNATDSFFREVKI</sequence>
<dbReference type="RefSeq" id="WP_141422289.1">
    <property type="nucleotide sequence ID" value="NZ_VIAR01000011.1"/>
</dbReference>
<accession>A0A507ZFK5</accession>
<organism evidence="1 2">
    <name type="scientific">Haloflavibacter putidus</name>
    <dbReference type="NCBI Taxonomy" id="2576776"/>
    <lineage>
        <taxon>Bacteria</taxon>
        <taxon>Pseudomonadati</taxon>
        <taxon>Bacteroidota</taxon>
        <taxon>Flavobacteriia</taxon>
        <taxon>Flavobacteriales</taxon>
        <taxon>Flavobacteriaceae</taxon>
        <taxon>Haloflavibacter</taxon>
    </lineage>
</organism>
<dbReference type="Proteomes" id="UP000317169">
    <property type="component" value="Unassembled WGS sequence"/>
</dbReference>
<dbReference type="AlphaFoldDB" id="A0A507ZFK5"/>
<dbReference type="EMBL" id="VIAR01000011">
    <property type="protein sequence ID" value="TQD36260.1"/>
    <property type="molecule type" value="Genomic_DNA"/>
</dbReference>
<comment type="caution">
    <text evidence="1">The sequence shown here is derived from an EMBL/GenBank/DDBJ whole genome shotgun (WGS) entry which is preliminary data.</text>
</comment>
<name>A0A507ZFK5_9FLAO</name>
<evidence type="ECO:0008006" key="3">
    <source>
        <dbReference type="Google" id="ProtNLM"/>
    </source>
</evidence>
<dbReference type="SUPFAM" id="SSF53474">
    <property type="entry name" value="alpha/beta-Hydrolases"/>
    <property type="match status" value="1"/>
</dbReference>
<reference evidence="1 2" key="1">
    <citation type="submission" date="2019-06" db="EMBL/GenBank/DDBJ databases">
        <title>Flavibacter putida gen. nov., sp. nov., a novel marine bacterium of the family Flavobacteriaceae isolated from coastal seawater.</title>
        <authorList>
            <person name="Feng X."/>
        </authorList>
    </citation>
    <scope>NUCLEOTIDE SEQUENCE [LARGE SCALE GENOMIC DNA]</scope>
    <source>
        <strain evidence="1 2">PLHSN227</strain>
    </source>
</reference>
<evidence type="ECO:0000313" key="2">
    <source>
        <dbReference type="Proteomes" id="UP000317169"/>
    </source>
</evidence>
<dbReference type="InterPro" id="IPR008886">
    <property type="entry name" value="UPF0227/Esterase_YqiA"/>
</dbReference>
<gene>
    <name evidence="1" type="ORF">FKR84_10630</name>
</gene>